<accession>A0A0B4XSK1</accession>
<proteinExistence type="predicted"/>
<dbReference type="InterPro" id="IPR021960">
    <property type="entry name" value="DUF3577"/>
</dbReference>
<sequence length="176" mass="19321">MTTSSEKSNFFDLHITGLGYLNRIREVKPKKGDAFLACDIAALNGPSDKPEYRRFDVRVSGSEAQHLIRRCVPAVEAERKVLIGFRLGDLWTDIFTYSKGKRVGEQGVSLKARLLFVSWIKVDGQLVYKAEPKASEEAARDEAPSVSSELTAQDAPASEAVSDDEAAEVPALAESF</sequence>
<gene>
    <name evidence="2" type="ORF">S7S_14325</name>
</gene>
<dbReference type="EMBL" id="CP004387">
    <property type="protein sequence ID" value="AJD49277.1"/>
    <property type="molecule type" value="Genomic_DNA"/>
</dbReference>
<dbReference type="RefSeq" id="WP_008733905.1">
    <property type="nucleotide sequence ID" value="NZ_CP004387.1"/>
</dbReference>
<reference evidence="2 3" key="1">
    <citation type="journal article" date="2012" name="J. Bacteriol.">
        <title>Genome sequence of an alkane-degrading bacterium, Alcanivorax pacificus type strain W11-5, isolated from deep sea sediment.</title>
        <authorList>
            <person name="Lai Q."/>
            <person name="Shao Z."/>
        </authorList>
    </citation>
    <scope>NUCLEOTIDE SEQUENCE [LARGE SCALE GENOMIC DNA]</scope>
    <source>
        <strain evidence="2 3">W11-5</strain>
    </source>
</reference>
<evidence type="ECO:0000313" key="2">
    <source>
        <dbReference type="EMBL" id="AJD49277.1"/>
    </source>
</evidence>
<evidence type="ECO:0000256" key="1">
    <source>
        <dbReference type="SAM" id="MobiDB-lite"/>
    </source>
</evidence>
<name>A0A0B4XSK1_9GAMM</name>
<dbReference type="HOGENOM" id="CLU_056377_1_0_6"/>
<dbReference type="AlphaFoldDB" id="A0A0B4XSK1"/>
<dbReference type="KEGG" id="apac:S7S_14325"/>
<dbReference type="Proteomes" id="UP000006764">
    <property type="component" value="Chromosome"/>
</dbReference>
<feature type="compositionally biased region" description="Basic and acidic residues" evidence="1">
    <location>
        <begin position="133"/>
        <end position="143"/>
    </location>
</feature>
<evidence type="ECO:0008006" key="4">
    <source>
        <dbReference type="Google" id="ProtNLM"/>
    </source>
</evidence>
<evidence type="ECO:0000313" key="3">
    <source>
        <dbReference type="Proteomes" id="UP000006764"/>
    </source>
</evidence>
<dbReference type="NCBIfam" id="NF040584">
    <property type="entry name" value="STY4534_fam"/>
    <property type="match status" value="1"/>
</dbReference>
<dbReference type="OrthoDB" id="6402776at2"/>
<dbReference type="Pfam" id="PF12101">
    <property type="entry name" value="DUF3577"/>
    <property type="match status" value="1"/>
</dbReference>
<dbReference type="STRING" id="391936.S7S_14325"/>
<keyword evidence="3" id="KW-1185">Reference proteome</keyword>
<feature type="region of interest" description="Disordered" evidence="1">
    <location>
        <begin position="133"/>
        <end position="176"/>
    </location>
</feature>
<organism evidence="2 3">
    <name type="scientific">Isoalcanivorax pacificus W11-5</name>
    <dbReference type="NCBI Taxonomy" id="391936"/>
    <lineage>
        <taxon>Bacteria</taxon>
        <taxon>Pseudomonadati</taxon>
        <taxon>Pseudomonadota</taxon>
        <taxon>Gammaproteobacteria</taxon>
        <taxon>Oceanospirillales</taxon>
        <taxon>Alcanivoracaceae</taxon>
        <taxon>Isoalcanivorax</taxon>
    </lineage>
</organism>
<protein>
    <recommendedName>
        <fullName evidence="4">DUF3577 domain-containing protein</fullName>
    </recommendedName>
</protein>